<gene>
    <name evidence="2" type="ORF">PHYPADRAFT_104008</name>
</gene>
<evidence type="ECO:0000256" key="1">
    <source>
        <dbReference type="SAM" id="MobiDB-lite"/>
    </source>
</evidence>
<feature type="region of interest" description="Disordered" evidence="1">
    <location>
        <begin position="250"/>
        <end position="312"/>
    </location>
</feature>
<proteinExistence type="predicted"/>
<dbReference type="AlphaFoldDB" id="A9U7Q4"/>
<feature type="compositionally biased region" description="Basic and acidic residues" evidence="1">
    <location>
        <begin position="292"/>
        <end position="312"/>
    </location>
</feature>
<reference evidence="2" key="1">
    <citation type="journal article" date="2008" name="Science">
        <title>The Physcomitrella genome reveals evolutionary insights into the conquest of land by plants.</title>
        <authorList>
            <person name="Rensing S."/>
            <person name="Lang D."/>
            <person name="Zimmer A."/>
            <person name="Terry A."/>
            <person name="Salamov A."/>
            <person name="Shapiro H."/>
            <person name="Nishiyama T."/>
            <person name="Perroud P.-F."/>
            <person name="Lindquist E."/>
            <person name="Kamisugi Y."/>
            <person name="Tanahashi T."/>
            <person name="Sakakibara K."/>
            <person name="Fujita T."/>
            <person name="Oishi K."/>
            <person name="Shin-I T."/>
            <person name="Kuroki Y."/>
            <person name="Toyoda A."/>
            <person name="Suzuki Y."/>
            <person name="Hashimoto A."/>
            <person name="Yamaguchi K."/>
            <person name="Sugano A."/>
            <person name="Kohara Y."/>
            <person name="Fujiyama A."/>
            <person name="Anterola A."/>
            <person name="Aoki S."/>
            <person name="Ashton N."/>
            <person name="Barbazuk W.B."/>
            <person name="Barker E."/>
            <person name="Bennetzen J."/>
            <person name="Bezanilla M."/>
            <person name="Blankenship R."/>
            <person name="Cho S.H."/>
            <person name="Dutcher S."/>
            <person name="Estelle M."/>
            <person name="Fawcett J.A."/>
            <person name="Gundlach H."/>
            <person name="Hanada K."/>
            <person name="Heyl A."/>
            <person name="Hicks K.A."/>
            <person name="Hugh J."/>
            <person name="Lohr M."/>
            <person name="Mayer K."/>
            <person name="Melkozernov A."/>
            <person name="Murata T."/>
            <person name="Nelson D."/>
            <person name="Pils B."/>
            <person name="Prigge M."/>
            <person name="Reiss B."/>
            <person name="Renner T."/>
            <person name="Rombauts S."/>
            <person name="Rushton P."/>
            <person name="Sanderfoot A."/>
            <person name="Schween G."/>
            <person name="Shiu S.-H."/>
            <person name="Stueber K."/>
            <person name="Theodoulou F.L."/>
            <person name="Tu H."/>
            <person name="Van de Peer Y."/>
            <person name="Verrier P.J."/>
            <person name="Waters E."/>
            <person name="Wood A."/>
            <person name="Yang L."/>
            <person name="Cove D."/>
            <person name="Cuming A."/>
            <person name="Hasebe M."/>
            <person name="Lucas S."/>
            <person name="Mishler D.B."/>
            <person name="Reski R."/>
            <person name="Grigoriev I."/>
            <person name="Quatrano R.S."/>
            <person name="Boore J.L."/>
        </authorList>
    </citation>
    <scope>NUCLEOTIDE SEQUENCE [LARGE SCALE GENOMIC DNA]</scope>
</reference>
<protein>
    <submittedName>
        <fullName evidence="2">Predicted protein</fullName>
    </submittedName>
</protein>
<organism>
    <name type="scientific">Physcomitrium patens</name>
    <name type="common">Spreading-leaved earth moss</name>
    <name type="synonym">Physcomitrella patens</name>
    <dbReference type="NCBI Taxonomy" id="3218"/>
    <lineage>
        <taxon>Eukaryota</taxon>
        <taxon>Viridiplantae</taxon>
        <taxon>Streptophyta</taxon>
        <taxon>Embryophyta</taxon>
        <taxon>Bryophyta</taxon>
        <taxon>Bryophytina</taxon>
        <taxon>Bryopsida</taxon>
        <taxon>Funariidae</taxon>
        <taxon>Funariales</taxon>
        <taxon>Funariaceae</taxon>
        <taxon>Physcomitrium</taxon>
    </lineage>
</organism>
<evidence type="ECO:0000313" key="2">
    <source>
        <dbReference type="EMBL" id="EDQ48299.1"/>
    </source>
</evidence>
<dbReference type="HOGENOM" id="CLU_892530_0_0_1"/>
<dbReference type="EMBL" id="DS546611">
    <property type="protein sequence ID" value="EDQ48299.1"/>
    <property type="molecule type" value="Genomic_DNA"/>
</dbReference>
<accession>A9U7Q4</accession>
<sequence length="312" mass="35700">MRIKQQQLMETAQPQAFRDIQDHALQGRCRQRNGSRQAEMLIAFAVRNRRQQPHPRIGLQLFERQGHRSLPDQRIGHDRQMRSMLFDRADRQNDQRAFLGKFLNLLAGQPWQESLLPGCSFVSCKHRHVPLLLDLVDHGRGRGLHRRLEIRCPSKQLQVLSSAGNERQPDRQAFRLGQRQCNLRQPAQPGDAGQLQDPGARHFNFLAGQPDHRGSARRCREDEHAFASEKRLKPGSNRLLPLARFPVRSLGNRGGPGKSFGDAGTESGMLRRDPCAMGRPYFVPLNRAENAGPRREFPVRQLDGFERSKRSE</sequence>
<name>A9U7Q4_PHYPA</name>